<gene>
    <name evidence="2" type="ORF">C8F04DRAFT_1275217</name>
</gene>
<organism evidence="2 3">
    <name type="scientific">Mycena alexandri</name>
    <dbReference type="NCBI Taxonomy" id="1745969"/>
    <lineage>
        <taxon>Eukaryota</taxon>
        <taxon>Fungi</taxon>
        <taxon>Dikarya</taxon>
        <taxon>Basidiomycota</taxon>
        <taxon>Agaricomycotina</taxon>
        <taxon>Agaricomycetes</taxon>
        <taxon>Agaricomycetidae</taxon>
        <taxon>Agaricales</taxon>
        <taxon>Marasmiineae</taxon>
        <taxon>Mycenaceae</taxon>
        <taxon>Mycena</taxon>
    </lineage>
</organism>
<proteinExistence type="predicted"/>
<reference evidence="2" key="1">
    <citation type="submission" date="2023-03" db="EMBL/GenBank/DDBJ databases">
        <title>Massive genome expansion in bonnet fungi (Mycena s.s.) driven by repeated elements and novel gene families across ecological guilds.</title>
        <authorList>
            <consortium name="Lawrence Berkeley National Laboratory"/>
            <person name="Harder C.B."/>
            <person name="Miyauchi S."/>
            <person name="Viragh M."/>
            <person name="Kuo A."/>
            <person name="Thoen E."/>
            <person name="Andreopoulos B."/>
            <person name="Lu D."/>
            <person name="Skrede I."/>
            <person name="Drula E."/>
            <person name="Henrissat B."/>
            <person name="Morin E."/>
            <person name="Kohler A."/>
            <person name="Barry K."/>
            <person name="LaButti K."/>
            <person name="Morin E."/>
            <person name="Salamov A."/>
            <person name="Lipzen A."/>
            <person name="Mereny Z."/>
            <person name="Hegedus B."/>
            <person name="Baldrian P."/>
            <person name="Stursova M."/>
            <person name="Weitz H."/>
            <person name="Taylor A."/>
            <person name="Grigoriev I.V."/>
            <person name="Nagy L.G."/>
            <person name="Martin F."/>
            <person name="Kauserud H."/>
        </authorList>
    </citation>
    <scope>NUCLEOTIDE SEQUENCE</scope>
    <source>
        <strain evidence="2">CBHHK200</strain>
    </source>
</reference>
<feature type="compositionally biased region" description="Basic and acidic residues" evidence="1">
    <location>
        <begin position="66"/>
        <end position="75"/>
    </location>
</feature>
<protein>
    <submittedName>
        <fullName evidence="2">Uncharacterized protein</fullName>
    </submittedName>
</protein>
<accession>A0AAD6WPD7</accession>
<feature type="compositionally biased region" description="Pro residues" evidence="1">
    <location>
        <begin position="41"/>
        <end position="52"/>
    </location>
</feature>
<dbReference type="Proteomes" id="UP001218188">
    <property type="component" value="Unassembled WGS sequence"/>
</dbReference>
<comment type="caution">
    <text evidence="2">The sequence shown here is derived from an EMBL/GenBank/DDBJ whole genome shotgun (WGS) entry which is preliminary data.</text>
</comment>
<keyword evidence="3" id="KW-1185">Reference proteome</keyword>
<sequence length="81" mass="8191">MGGLAVRLPCPLCPCLPGASSGPSTQYHLAAVIDTGSPGRPHAPSPHAPSPHPSTLASRACIPARSGDERERGSDARWGAA</sequence>
<evidence type="ECO:0000313" key="2">
    <source>
        <dbReference type="EMBL" id="KAJ7020317.1"/>
    </source>
</evidence>
<name>A0AAD6WPD7_9AGAR</name>
<evidence type="ECO:0000313" key="3">
    <source>
        <dbReference type="Proteomes" id="UP001218188"/>
    </source>
</evidence>
<dbReference type="EMBL" id="JARJCM010000267">
    <property type="protein sequence ID" value="KAJ7020317.1"/>
    <property type="molecule type" value="Genomic_DNA"/>
</dbReference>
<dbReference type="AlphaFoldDB" id="A0AAD6WPD7"/>
<evidence type="ECO:0000256" key="1">
    <source>
        <dbReference type="SAM" id="MobiDB-lite"/>
    </source>
</evidence>
<feature type="region of interest" description="Disordered" evidence="1">
    <location>
        <begin position="34"/>
        <end position="81"/>
    </location>
</feature>